<evidence type="ECO:0000313" key="1">
    <source>
        <dbReference type="EMBL" id="MBB3231873.1"/>
    </source>
</evidence>
<gene>
    <name evidence="1" type="ORF">FHR97_002736</name>
</gene>
<evidence type="ECO:0000313" key="2">
    <source>
        <dbReference type="Proteomes" id="UP000518892"/>
    </source>
</evidence>
<name>A0A7W5EUY7_9GAMM</name>
<dbReference type="AlphaFoldDB" id="A0A7W5EUY7"/>
<protein>
    <submittedName>
        <fullName evidence="1">Type IV pilus assembly protein PilV</fullName>
    </submittedName>
</protein>
<dbReference type="EMBL" id="JACHXR010000008">
    <property type="protein sequence ID" value="MBB3231873.1"/>
    <property type="molecule type" value="Genomic_DNA"/>
</dbReference>
<sequence>MQLKALQSSHVSHQRTIASMAAQDAVERLWVTLGENSVQACPDADPANWKADWSTHLSLRDVTTITEDSTYCEYGITVGWVDDRFEGEDVSTLEYRIKLPKK</sequence>
<comment type="caution">
    <text evidence="1">The sequence shown here is derived from an EMBL/GenBank/DDBJ whole genome shotgun (WGS) entry which is preliminary data.</text>
</comment>
<reference evidence="1 2" key="1">
    <citation type="submission" date="2020-08" db="EMBL/GenBank/DDBJ databases">
        <title>Genomic Encyclopedia of Type Strains, Phase III (KMG-III): the genomes of soil and plant-associated and newly described type strains.</title>
        <authorList>
            <person name="Whitman W."/>
        </authorList>
    </citation>
    <scope>NUCLEOTIDE SEQUENCE [LARGE SCALE GENOMIC DNA]</scope>
    <source>
        <strain evidence="1 2">CECT 7744</strain>
    </source>
</reference>
<dbReference type="Proteomes" id="UP000518892">
    <property type="component" value="Unassembled WGS sequence"/>
</dbReference>
<keyword evidence="2" id="KW-1185">Reference proteome</keyword>
<organism evidence="1 2">
    <name type="scientific">Halomonas stenophila</name>
    <dbReference type="NCBI Taxonomy" id="795312"/>
    <lineage>
        <taxon>Bacteria</taxon>
        <taxon>Pseudomonadati</taxon>
        <taxon>Pseudomonadota</taxon>
        <taxon>Gammaproteobacteria</taxon>
        <taxon>Oceanospirillales</taxon>
        <taxon>Halomonadaceae</taxon>
        <taxon>Halomonas</taxon>
    </lineage>
</organism>
<proteinExistence type="predicted"/>
<accession>A0A7W5EUY7</accession>